<gene>
    <name evidence="1" type="ORF">PCE31106_00113</name>
</gene>
<evidence type="ECO:0000313" key="1">
    <source>
        <dbReference type="EMBL" id="VVD61366.1"/>
    </source>
</evidence>
<accession>A0A5E4RDB2</accession>
<proteinExistence type="predicted"/>
<organism evidence="1 2">
    <name type="scientific">Pandoraea cepalis</name>
    <dbReference type="NCBI Taxonomy" id="2508294"/>
    <lineage>
        <taxon>Bacteria</taxon>
        <taxon>Pseudomonadati</taxon>
        <taxon>Pseudomonadota</taxon>
        <taxon>Betaproteobacteria</taxon>
        <taxon>Burkholderiales</taxon>
        <taxon>Burkholderiaceae</taxon>
        <taxon>Pandoraea</taxon>
    </lineage>
</organism>
<protein>
    <submittedName>
        <fullName evidence="1">Uncharacterized protein</fullName>
    </submittedName>
</protein>
<dbReference type="EMBL" id="CABPSL010000001">
    <property type="protein sequence ID" value="VVD61366.1"/>
    <property type="molecule type" value="Genomic_DNA"/>
</dbReference>
<reference evidence="1 2" key="1">
    <citation type="submission" date="2019-08" db="EMBL/GenBank/DDBJ databases">
        <authorList>
            <person name="Peeters C."/>
        </authorList>
    </citation>
    <scope>NUCLEOTIDE SEQUENCE [LARGE SCALE GENOMIC DNA]</scope>
    <source>
        <strain evidence="1 2">LMG 31106</strain>
    </source>
</reference>
<dbReference type="OrthoDB" id="10019643at2"/>
<dbReference type="RefSeq" id="WP_150562031.1">
    <property type="nucleotide sequence ID" value="NZ_CABPSL010000001.1"/>
</dbReference>
<sequence length="211" mass="23352">MHDARIFDFNDVEAMNALDVGDLAWATLPEPWRRDHAPRALHWFTAASGESSAENAFEAHVRTAIQWLARHEDGTAEVLTDRIAHADRVYAAFVAERAGRPKVGPLFSPLEACWLVLNDAGPALLDPEVRQATIEASLDEPRSPLHARWYIDHPDLETQYCAGRLQDEAVALIDRYLLARHVTEATALNVAAGEAMAEVESASSAPARRRL</sequence>
<dbReference type="Proteomes" id="UP000384354">
    <property type="component" value="Unassembled WGS sequence"/>
</dbReference>
<dbReference type="AlphaFoldDB" id="A0A5E4RDB2"/>
<evidence type="ECO:0000313" key="2">
    <source>
        <dbReference type="Proteomes" id="UP000384354"/>
    </source>
</evidence>
<name>A0A5E4RDB2_9BURK</name>